<dbReference type="Proteomes" id="UP001335737">
    <property type="component" value="Unassembled WGS sequence"/>
</dbReference>
<evidence type="ECO:0000313" key="2">
    <source>
        <dbReference type="EMBL" id="MEC5424993.1"/>
    </source>
</evidence>
<organism evidence="2 3">
    <name type="scientific">Virgibacillus tibetensis</name>
    <dbReference type="NCBI Taxonomy" id="3042313"/>
    <lineage>
        <taxon>Bacteria</taxon>
        <taxon>Bacillati</taxon>
        <taxon>Bacillota</taxon>
        <taxon>Bacilli</taxon>
        <taxon>Bacillales</taxon>
        <taxon>Bacillaceae</taxon>
        <taxon>Virgibacillus</taxon>
    </lineage>
</organism>
<dbReference type="EMBL" id="JARZFX010000009">
    <property type="protein sequence ID" value="MEC5424993.1"/>
    <property type="molecule type" value="Genomic_DNA"/>
</dbReference>
<dbReference type="PANTHER" id="PTHR34351:SF2">
    <property type="entry name" value="DUF58 DOMAIN-CONTAINING PROTEIN"/>
    <property type="match status" value="1"/>
</dbReference>
<evidence type="ECO:0000256" key="1">
    <source>
        <dbReference type="SAM" id="Phobius"/>
    </source>
</evidence>
<keyword evidence="1" id="KW-0472">Membrane</keyword>
<protein>
    <submittedName>
        <fullName evidence="2">DUF58 domain-containing protein</fullName>
    </submittedName>
</protein>
<dbReference type="PANTHER" id="PTHR34351">
    <property type="entry name" value="SLR1927 PROTEIN-RELATED"/>
    <property type="match status" value="1"/>
</dbReference>
<name>A0ABU6KI49_9BACI</name>
<keyword evidence="1" id="KW-1133">Transmembrane helix</keyword>
<accession>A0ABU6KI49</accession>
<proteinExistence type="predicted"/>
<gene>
    <name evidence="2" type="ORF">QGM71_16010</name>
</gene>
<comment type="caution">
    <text evidence="2">The sequence shown here is derived from an EMBL/GenBank/DDBJ whole genome shotgun (WGS) entry which is preliminary data.</text>
</comment>
<dbReference type="RefSeq" id="WP_327608549.1">
    <property type="nucleotide sequence ID" value="NZ_JARZFX010000009.1"/>
</dbReference>
<evidence type="ECO:0000313" key="3">
    <source>
        <dbReference type="Proteomes" id="UP001335737"/>
    </source>
</evidence>
<keyword evidence="1" id="KW-0812">Transmembrane</keyword>
<keyword evidence="3" id="KW-1185">Reference proteome</keyword>
<sequence length="405" mass="46488">MMWLKEFGSDQMKSFDNIVAALVVFFLIGIIFQNSIAFIGVGVFTAYLIIFKVYDKSLGEKLILKNPRKTIKLFPGEDSDLTFELENQSVFPLINGEFKLQTGPAIKAYAHVKETDNYWSQIKIPLSIFRKRKTVIEIPVVAEQRGVSKVNNITFVFPHLFNFDSITLKYKHFYYTEFVVFPKLLPVKGVEAVFQMIPGSSRSNFSPFEDIQSPLGTRDYSFSDPFHRINWKASVKSQKLQTNVYEKVVDRSFVFIVNLGTEDKINMASFNQNLENLLSYTAYLSKYATEARVPYEIFINARKPGPEPFIHLDEGEGKNHYGQSLEMLARIHKQSVILPFNQMLHRIGKQFFKPKTIILIGEVPPDAIQLMDTWKQAQYAVFQITSIEDGAILNPLIRDTMTNAK</sequence>
<feature type="transmembrane region" description="Helical" evidence="1">
    <location>
        <begin position="20"/>
        <end position="51"/>
    </location>
</feature>
<reference evidence="2 3" key="1">
    <citation type="journal article" date="2024" name="Int. J. Syst. Evol. Microbiol.">
        <title>Virgibacillus tibetensis sp. nov., isolated from salt lake on the Tibetan Plateau of China.</title>
        <authorList>
            <person name="Phurbu D."/>
            <person name="Liu Z.-X."/>
            <person name="Wang R."/>
            <person name="Zheng Y.-Y."/>
            <person name="Liu H.-C."/>
            <person name="Zhou Y.-G."/>
            <person name="Yu Y.-J."/>
            <person name="Li A.-H."/>
        </authorList>
    </citation>
    <scope>NUCLEOTIDE SEQUENCE [LARGE SCALE GENOMIC DNA]</scope>
    <source>
        <strain evidence="2 3">C22-A2</strain>
    </source>
</reference>